<protein>
    <submittedName>
        <fullName evidence="5">Phospholipid/cholesterol/gamma-HCH transport system ATP-binding protein</fullName>
    </submittedName>
</protein>
<sequence length="289" mass="30644">MSTPPPDPASGEPIIEVDSLVRYFGRQKVLDGISFKVFAGDTFVIMGGSGCGKSTLLRHLIGTEKPTSGSIKIFGQNICSMHPDEMHRLRGRYGMLFQSGALLQSLTVAENVALPLQEHTPLDSGLIDTVVKMKLEQVGLTGHGHKKPSEISGGMKKRAALARALALDPPLVFSDEPTAGLDPIMTAVVDELTQRLTQKIGATVVVVTHDMNSVFRIGTRIIMLGTGPHQGRIIASGTPEEIRAHPDAAVQQFINGDPKGGGDDCAGETLYRDTLLGLNGTGASTSSQP</sequence>
<evidence type="ECO:0000256" key="1">
    <source>
        <dbReference type="ARBA" id="ARBA00022448"/>
    </source>
</evidence>
<evidence type="ECO:0000256" key="3">
    <source>
        <dbReference type="ARBA" id="ARBA00022840"/>
    </source>
</evidence>
<dbReference type="Proteomes" id="UP000590740">
    <property type="component" value="Unassembled WGS sequence"/>
</dbReference>
<dbReference type="InterPro" id="IPR027417">
    <property type="entry name" value="P-loop_NTPase"/>
</dbReference>
<dbReference type="Gene3D" id="3.40.50.300">
    <property type="entry name" value="P-loop containing nucleotide triphosphate hydrolases"/>
    <property type="match status" value="1"/>
</dbReference>
<accession>A0A7W7YAE4</accession>
<dbReference type="EMBL" id="JACHIG010000003">
    <property type="protein sequence ID" value="MBB5032469.1"/>
    <property type="molecule type" value="Genomic_DNA"/>
</dbReference>
<dbReference type="GO" id="GO:0016887">
    <property type="term" value="F:ATP hydrolysis activity"/>
    <property type="evidence" value="ECO:0007669"/>
    <property type="project" value="InterPro"/>
</dbReference>
<evidence type="ECO:0000313" key="5">
    <source>
        <dbReference type="EMBL" id="MBB5032469.1"/>
    </source>
</evidence>
<keyword evidence="3 5" id="KW-0067">ATP-binding</keyword>
<evidence type="ECO:0000259" key="4">
    <source>
        <dbReference type="PROSITE" id="PS50893"/>
    </source>
</evidence>
<keyword evidence="2" id="KW-0547">Nucleotide-binding</keyword>
<name>A0A7W7YAE4_9BACT</name>
<dbReference type="SUPFAM" id="SSF52540">
    <property type="entry name" value="P-loop containing nucleoside triphosphate hydrolases"/>
    <property type="match status" value="1"/>
</dbReference>
<comment type="caution">
    <text evidence="5">The sequence shown here is derived from an EMBL/GenBank/DDBJ whole genome shotgun (WGS) entry which is preliminary data.</text>
</comment>
<keyword evidence="1" id="KW-0813">Transport</keyword>
<dbReference type="AlphaFoldDB" id="A0A7W7YAE4"/>
<dbReference type="PANTHER" id="PTHR43023:SF3">
    <property type="entry name" value="PROTEIN TRIGALACTOSYLDIACYLGLYCEROL 3, CHLOROPLASTIC"/>
    <property type="match status" value="1"/>
</dbReference>
<dbReference type="InterPro" id="IPR017871">
    <property type="entry name" value="ABC_transporter-like_CS"/>
</dbReference>
<dbReference type="PROSITE" id="PS50893">
    <property type="entry name" value="ABC_TRANSPORTER_2"/>
    <property type="match status" value="1"/>
</dbReference>
<organism evidence="5 6">
    <name type="scientific">Prosthecobacter vanneervenii</name>
    <dbReference type="NCBI Taxonomy" id="48466"/>
    <lineage>
        <taxon>Bacteria</taxon>
        <taxon>Pseudomonadati</taxon>
        <taxon>Verrucomicrobiota</taxon>
        <taxon>Verrucomicrobiia</taxon>
        <taxon>Verrucomicrobiales</taxon>
        <taxon>Verrucomicrobiaceae</taxon>
        <taxon>Prosthecobacter</taxon>
    </lineage>
</organism>
<proteinExistence type="predicted"/>
<dbReference type="Pfam" id="PF00005">
    <property type="entry name" value="ABC_tran"/>
    <property type="match status" value="1"/>
</dbReference>
<dbReference type="GO" id="GO:0005524">
    <property type="term" value="F:ATP binding"/>
    <property type="evidence" value="ECO:0007669"/>
    <property type="project" value="UniProtKB-KW"/>
</dbReference>
<evidence type="ECO:0000313" key="6">
    <source>
        <dbReference type="Proteomes" id="UP000590740"/>
    </source>
</evidence>
<evidence type="ECO:0000256" key="2">
    <source>
        <dbReference type="ARBA" id="ARBA00022741"/>
    </source>
</evidence>
<gene>
    <name evidence="5" type="ORF">HNQ65_002046</name>
</gene>
<keyword evidence="6" id="KW-1185">Reference proteome</keyword>
<reference evidence="5 6" key="1">
    <citation type="submission" date="2020-08" db="EMBL/GenBank/DDBJ databases">
        <title>Genomic Encyclopedia of Type Strains, Phase IV (KMG-IV): sequencing the most valuable type-strain genomes for metagenomic binning, comparative biology and taxonomic classification.</title>
        <authorList>
            <person name="Goeker M."/>
        </authorList>
    </citation>
    <scope>NUCLEOTIDE SEQUENCE [LARGE SCALE GENOMIC DNA]</scope>
    <source>
        <strain evidence="5 6">DSM 12252</strain>
    </source>
</reference>
<dbReference type="PROSITE" id="PS00211">
    <property type="entry name" value="ABC_TRANSPORTER_1"/>
    <property type="match status" value="1"/>
</dbReference>
<dbReference type="RefSeq" id="WP_184339395.1">
    <property type="nucleotide sequence ID" value="NZ_JACHIG010000003.1"/>
</dbReference>
<dbReference type="InterPro" id="IPR003439">
    <property type="entry name" value="ABC_transporter-like_ATP-bd"/>
</dbReference>
<feature type="domain" description="ABC transporter" evidence="4">
    <location>
        <begin position="15"/>
        <end position="255"/>
    </location>
</feature>
<dbReference type="PANTHER" id="PTHR43023">
    <property type="entry name" value="PROTEIN TRIGALACTOSYLDIACYLGLYCEROL 3, CHLOROPLASTIC"/>
    <property type="match status" value="1"/>
</dbReference>
<dbReference type="InterPro" id="IPR003593">
    <property type="entry name" value="AAA+_ATPase"/>
</dbReference>
<dbReference type="SMART" id="SM00382">
    <property type="entry name" value="AAA"/>
    <property type="match status" value="1"/>
</dbReference>